<evidence type="ECO:0000313" key="3">
    <source>
        <dbReference type="Proteomes" id="UP000027265"/>
    </source>
</evidence>
<feature type="region of interest" description="Disordered" evidence="1">
    <location>
        <begin position="307"/>
        <end position="372"/>
    </location>
</feature>
<evidence type="ECO:0000313" key="2">
    <source>
        <dbReference type="EMBL" id="KDQ64300.1"/>
    </source>
</evidence>
<feature type="region of interest" description="Disordered" evidence="1">
    <location>
        <begin position="507"/>
        <end position="622"/>
    </location>
</feature>
<feature type="compositionally biased region" description="Polar residues" evidence="1">
    <location>
        <begin position="307"/>
        <end position="337"/>
    </location>
</feature>
<feature type="compositionally biased region" description="Acidic residues" evidence="1">
    <location>
        <begin position="791"/>
        <end position="807"/>
    </location>
</feature>
<proteinExistence type="predicted"/>
<feature type="region of interest" description="Disordered" evidence="1">
    <location>
        <begin position="157"/>
        <end position="184"/>
    </location>
</feature>
<gene>
    <name evidence="2" type="ORF">JAAARDRAFT_52267</name>
</gene>
<name>A0A067QDR0_9AGAM</name>
<feature type="region of interest" description="Disordered" evidence="1">
    <location>
        <begin position="656"/>
        <end position="704"/>
    </location>
</feature>
<dbReference type="STRING" id="933084.A0A067QDR0"/>
<dbReference type="HOGENOM" id="CLU_016262_0_0_1"/>
<feature type="region of interest" description="Disordered" evidence="1">
    <location>
        <begin position="411"/>
        <end position="475"/>
    </location>
</feature>
<keyword evidence="3" id="KW-1185">Reference proteome</keyword>
<feature type="compositionally biased region" description="Basic and acidic residues" evidence="1">
    <location>
        <begin position="758"/>
        <end position="786"/>
    </location>
</feature>
<feature type="compositionally biased region" description="Acidic residues" evidence="1">
    <location>
        <begin position="670"/>
        <end position="697"/>
    </location>
</feature>
<feature type="region of interest" description="Disordered" evidence="1">
    <location>
        <begin position="258"/>
        <end position="293"/>
    </location>
</feature>
<reference evidence="3" key="1">
    <citation type="journal article" date="2014" name="Proc. Natl. Acad. Sci. U.S.A.">
        <title>Extensive sampling of basidiomycete genomes demonstrates inadequacy of the white-rot/brown-rot paradigm for wood decay fungi.</title>
        <authorList>
            <person name="Riley R."/>
            <person name="Salamov A.A."/>
            <person name="Brown D.W."/>
            <person name="Nagy L.G."/>
            <person name="Floudas D."/>
            <person name="Held B.W."/>
            <person name="Levasseur A."/>
            <person name="Lombard V."/>
            <person name="Morin E."/>
            <person name="Otillar R."/>
            <person name="Lindquist E.A."/>
            <person name="Sun H."/>
            <person name="LaButti K.M."/>
            <person name="Schmutz J."/>
            <person name="Jabbour D."/>
            <person name="Luo H."/>
            <person name="Baker S.E."/>
            <person name="Pisabarro A.G."/>
            <person name="Walton J.D."/>
            <person name="Blanchette R.A."/>
            <person name="Henrissat B."/>
            <person name="Martin F."/>
            <person name="Cullen D."/>
            <person name="Hibbett D.S."/>
            <person name="Grigoriev I.V."/>
        </authorList>
    </citation>
    <scope>NUCLEOTIDE SEQUENCE [LARGE SCALE GENOMIC DNA]</scope>
    <source>
        <strain evidence="3">MUCL 33604</strain>
    </source>
</reference>
<accession>A0A067QDR0</accession>
<dbReference type="Proteomes" id="UP000027265">
    <property type="component" value="Unassembled WGS sequence"/>
</dbReference>
<protein>
    <submittedName>
        <fullName evidence="2">Uncharacterized protein</fullName>
    </submittedName>
</protein>
<dbReference type="AlphaFoldDB" id="A0A067QDR0"/>
<organism evidence="2 3">
    <name type="scientific">Jaapia argillacea MUCL 33604</name>
    <dbReference type="NCBI Taxonomy" id="933084"/>
    <lineage>
        <taxon>Eukaryota</taxon>
        <taxon>Fungi</taxon>
        <taxon>Dikarya</taxon>
        <taxon>Basidiomycota</taxon>
        <taxon>Agaricomycotina</taxon>
        <taxon>Agaricomycetes</taxon>
        <taxon>Agaricomycetidae</taxon>
        <taxon>Jaapiales</taxon>
        <taxon>Jaapiaceae</taxon>
        <taxon>Jaapia</taxon>
    </lineage>
</organism>
<evidence type="ECO:0000256" key="1">
    <source>
        <dbReference type="SAM" id="MobiDB-lite"/>
    </source>
</evidence>
<dbReference type="OrthoDB" id="2563191at2759"/>
<dbReference type="InParanoid" id="A0A067QDR0"/>
<feature type="region of interest" description="Disordered" evidence="1">
    <location>
        <begin position="728"/>
        <end position="816"/>
    </location>
</feature>
<feature type="compositionally biased region" description="Pro residues" evidence="1">
    <location>
        <begin position="163"/>
        <end position="173"/>
    </location>
</feature>
<dbReference type="EMBL" id="KL197709">
    <property type="protein sequence ID" value="KDQ64300.1"/>
    <property type="molecule type" value="Genomic_DNA"/>
</dbReference>
<sequence>MPPQGDPVYACKCLNIQVHAQSASGSPPESQDQDFFPVYVGENGLAIAHNQVTLRTRGRVQRDDEQARWTRLVSLTCLICQSMVYRVLQTASPDVDGREGPVIPTEDWAEAEPLKPVNGWIEVHKGCMTGDAIEKMKSSPNYSQVFDVVLPIDAPTSSSAPSYLPPVPSPPPEQNEESKTHLPALPPLFPPPPFVPSHPTFAHLAAQAASKSEALRAEAEEFLAQATRDKVAEIDQAEQEIRRQVEVLWRKFRESLVTTEPVESRGRRRSTSRRRDSDNWSRPAIKLKPDEQGAIPVSVKDFVPLAQTTPSRGRSTSPNRRVQSGISVSMMGTSTLHQAKAKPVERAKASSSGIAPDPIASSPPLVSGRTIPGRDIGGSILEPFRRNMNENLDIATSFKYVTNLEAEMVQTRGGDEKLERKRSRSPSKEPISADGVVPPEGSEEPDGTTKKARSTSRTRQNDVTIPEGPKVRRKVTFDVEPAVVTITREVKAEKEAKVEVDPARNVDQMIFDLDEEGNGRQSSEADDATAATLPLNESLRSPVRPRARSRKSDTRGLPASLSTLRPASLPAPSAVRPRSLPDTDTQDIEIIEPRSLQSNGDKSDSVRPRQTAKPVEPERNWDPREQEILKLVAADIPSHRGAWKRDSKAWSTFVRRQGGRATYPTGGMITEEDEDEDTQVNLDDDEETDEEDEESDFDDRKIGDWTTMKTSALAASLPIAIGPLSTARKQHGIPSYQPKTSLSDRPGILVPRLPLSGRSREGSHNSEAYRKAAYAERDRHRERDPGALDFSAEDVEDETPESGEETPLEAVGGRGRQHALRILQKRNEVPDAGMWRSLVD</sequence>